<protein>
    <submittedName>
        <fullName evidence="1">Uncharacterized protein</fullName>
    </submittedName>
</protein>
<comment type="caution">
    <text evidence="1">The sequence shown here is derived from an EMBL/GenBank/DDBJ whole genome shotgun (WGS) entry which is preliminary data.</text>
</comment>
<evidence type="ECO:0000313" key="2">
    <source>
        <dbReference type="Proteomes" id="UP000078486"/>
    </source>
</evidence>
<accession>A0A178IMX0</accession>
<evidence type="ECO:0000313" key="1">
    <source>
        <dbReference type="EMBL" id="OAM90416.1"/>
    </source>
</evidence>
<gene>
    <name evidence="1" type="ORF">AW736_08030</name>
</gene>
<name>A0A178IMX0_9BACT</name>
<reference evidence="1 2" key="1">
    <citation type="submission" date="2016-01" db="EMBL/GenBank/DDBJ databases">
        <title>High potential of lignocellulose degradation of a new Verrucomicrobia species.</title>
        <authorList>
            <person name="Wang Y."/>
            <person name="Shi Y."/>
            <person name="Qiu Z."/>
            <person name="Liu S."/>
            <person name="Yang H."/>
        </authorList>
    </citation>
    <scope>NUCLEOTIDE SEQUENCE [LARGE SCALE GENOMIC DNA]</scope>
    <source>
        <strain evidence="1 2">TSB47</strain>
    </source>
</reference>
<dbReference type="AlphaFoldDB" id="A0A178IMX0"/>
<dbReference type="Proteomes" id="UP000078486">
    <property type="component" value="Unassembled WGS sequence"/>
</dbReference>
<organism evidence="1 2">
    <name type="scientific">Termitidicoccus mucosus</name>
    <dbReference type="NCBI Taxonomy" id="1184151"/>
    <lineage>
        <taxon>Bacteria</taxon>
        <taxon>Pseudomonadati</taxon>
        <taxon>Verrucomicrobiota</taxon>
        <taxon>Opitutia</taxon>
        <taxon>Opitutales</taxon>
        <taxon>Opitutaceae</taxon>
        <taxon>Termitidicoccus</taxon>
    </lineage>
</organism>
<proteinExistence type="predicted"/>
<dbReference type="EMBL" id="LRRQ01000058">
    <property type="protein sequence ID" value="OAM90416.1"/>
    <property type="molecule type" value="Genomic_DNA"/>
</dbReference>
<keyword evidence="2" id="KW-1185">Reference proteome</keyword>
<sequence>MQADAVGAANVIFRDRVFAFSFTTEAEPDRTVTFYEHPAKTERRDAARPMPHQLFALIDQAKEFAALSEQYPALVQRIERTTPETTTLAGDITTIIEEVFRFDDEDALILRVRFENRGKHAFRYAPAQLEVRIGQACYPVALTDARGEVPAEHAEIVMIAIVGNPDGSRGDISIKNTFSVVVSPLP</sequence>